<dbReference type="Pfam" id="PF14293">
    <property type="entry name" value="YWFCY"/>
    <property type="match status" value="1"/>
</dbReference>
<accession>A0A420ART1</accession>
<protein>
    <submittedName>
        <fullName evidence="9">Type IV secretory pathway TraG/TraD family ATPase VirD4</fullName>
    </submittedName>
</protein>
<dbReference type="InterPro" id="IPR025988">
    <property type="entry name" value="YWFCY_dom"/>
</dbReference>
<evidence type="ECO:0000313" key="10">
    <source>
        <dbReference type="Proteomes" id="UP000286246"/>
    </source>
</evidence>
<comment type="subcellular location">
    <subcellularLocation>
        <location evidence="1">Cell membrane</location>
        <topology evidence="1">Multi-pass membrane protein</topology>
    </subcellularLocation>
</comment>
<dbReference type="PANTHER" id="PTHR37937:SF1">
    <property type="entry name" value="CONJUGATIVE TRANSFER: DNA TRANSPORT"/>
    <property type="match status" value="1"/>
</dbReference>
<keyword evidence="6 7" id="KW-0472">Membrane</keyword>
<feature type="transmembrane region" description="Helical" evidence="7">
    <location>
        <begin position="60"/>
        <end position="83"/>
    </location>
</feature>
<proteinExistence type="inferred from homology"/>
<dbReference type="OrthoDB" id="102453at2"/>
<dbReference type="PANTHER" id="PTHR37937">
    <property type="entry name" value="CONJUGATIVE TRANSFER: DNA TRANSPORT"/>
    <property type="match status" value="1"/>
</dbReference>
<dbReference type="InterPro" id="IPR027417">
    <property type="entry name" value="P-loop_NTPase"/>
</dbReference>
<dbReference type="CDD" id="cd01127">
    <property type="entry name" value="TrwB_TraG_TraD_VirD4"/>
    <property type="match status" value="1"/>
</dbReference>
<evidence type="ECO:0000313" key="9">
    <source>
        <dbReference type="EMBL" id="RKE47135.1"/>
    </source>
</evidence>
<feature type="transmembrane region" description="Helical" evidence="7">
    <location>
        <begin position="124"/>
        <end position="145"/>
    </location>
</feature>
<feature type="transmembrane region" description="Helical" evidence="7">
    <location>
        <begin position="95"/>
        <end position="118"/>
    </location>
</feature>
<keyword evidence="10" id="KW-1185">Reference proteome</keyword>
<dbReference type="EMBL" id="RAPY01000004">
    <property type="protein sequence ID" value="RKE47135.1"/>
    <property type="molecule type" value="Genomic_DNA"/>
</dbReference>
<dbReference type="AlphaFoldDB" id="A0A420ART1"/>
<comment type="caution">
    <text evidence="9">The sequence shown here is derived from an EMBL/GenBank/DDBJ whole genome shotgun (WGS) entry which is preliminary data.</text>
</comment>
<evidence type="ECO:0000256" key="1">
    <source>
        <dbReference type="ARBA" id="ARBA00004651"/>
    </source>
</evidence>
<evidence type="ECO:0000256" key="4">
    <source>
        <dbReference type="ARBA" id="ARBA00022692"/>
    </source>
</evidence>
<sequence length="664" mass="74887">MALQTGENEHAMRKIVDMTRLMAITILVIHFYYYLYRAFVHWDFAPPFTEKLLGNIRNTGLFNSFLYSKVIALGLLFISMLGIKGRKDEKANHKTAIAYMVTGLLLYFLSFLILLPRMDISAQAIIYIGITSIGFLLILSGATVITRIIKVKLNNDIFNTENETFPQEERLLLNEYSINLEATYNLRGKIRKSYVSIVSPQRACILAGSPGAGKTAFLVREFLAQSLAKTPTPYTMFVYDFKWPDLSTIAYNHWLKNKHRYGAHSDCFFINFDDLSRSHRCNVFHVMGMADITDAAESAATILVGLNRTWETKRGEFFTESPINFVTAVIWFLRKYEGGRYCTLPHVIELIQVEYEKLFSVLSLEPEISVLINPFLSAFKANAKEQLEGQIASAKIALARLASPQLYYVLSGDDFQLDINNPKHPKLVCMGNNPQKTQTLGAVISLYVNRMLKIVNQKDKEKLMLMFEEFPTLAADVIPTITTGRSNKISTCLVIQDFSQLRKDYGKDKAEVIVNTVGNIISGQVIGDSAKQISDRIGKIMQDRTSLSINSGDTSISKSKQLELAVPPSTISGLSSGEFVGMVADTPQQRIAHKAFHCNIKADFDAINKEEKAYKPIPVIRKIDNAMIQRNYIQIKSDVENIIASEMGKMFENPKLQHLVIKKK</sequence>
<dbReference type="Pfam" id="PF02534">
    <property type="entry name" value="T4SS-DNA_transf"/>
    <property type="match status" value="1"/>
</dbReference>
<evidence type="ECO:0000259" key="8">
    <source>
        <dbReference type="Pfam" id="PF14293"/>
    </source>
</evidence>
<evidence type="ECO:0000256" key="3">
    <source>
        <dbReference type="ARBA" id="ARBA00022475"/>
    </source>
</evidence>
<evidence type="ECO:0000256" key="6">
    <source>
        <dbReference type="ARBA" id="ARBA00023136"/>
    </source>
</evidence>
<feature type="transmembrane region" description="Helical" evidence="7">
    <location>
        <begin position="21"/>
        <end position="40"/>
    </location>
</feature>
<name>A0A420ART1_SPHD1</name>
<keyword evidence="3" id="KW-1003">Cell membrane</keyword>
<evidence type="ECO:0000256" key="5">
    <source>
        <dbReference type="ARBA" id="ARBA00022989"/>
    </source>
</evidence>
<feature type="domain" description="YWFCY" evidence="8">
    <location>
        <begin position="7"/>
        <end position="150"/>
    </location>
</feature>
<keyword evidence="4 7" id="KW-0812">Transmembrane</keyword>
<comment type="similarity">
    <text evidence="2">Belongs to the VirD4/TraG family.</text>
</comment>
<dbReference type="InterPro" id="IPR003688">
    <property type="entry name" value="TraG/VirD4"/>
</dbReference>
<organism evidence="9 10">
    <name type="scientific">Sphingobacterium detergens</name>
    <dbReference type="NCBI Taxonomy" id="1145106"/>
    <lineage>
        <taxon>Bacteria</taxon>
        <taxon>Pseudomonadati</taxon>
        <taxon>Bacteroidota</taxon>
        <taxon>Sphingobacteriia</taxon>
        <taxon>Sphingobacteriales</taxon>
        <taxon>Sphingobacteriaceae</taxon>
        <taxon>Sphingobacterium</taxon>
    </lineage>
</organism>
<gene>
    <name evidence="9" type="ORF">DFQ12_4296</name>
</gene>
<dbReference type="SUPFAM" id="SSF52540">
    <property type="entry name" value="P-loop containing nucleoside triphosphate hydrolases"/>
    <property type="match status" value="1"/>
</dbReference>
<dbReference type="Gene3D" id="3.40.50.300">
    <property type="entry name" value="P-loop containing nucleotide triphosphate hydrolases"/>
    <property type="match status" value="1"/>
</dbReference>
<evidence type="ECO:0000256" key="7">
    <source>
        <dbReference type="SAM" id="Phobius"/>
    </source>
</evidence>
<evidence type="ECO:0000256" key="2">
    <source>
        <dbReference type="ARBA" id="ARBA00008806"/>
    </source>
</evidence>
<reference evidence="9 10" key="1">
    <citation type="submission" date="2018-09" db="EMBL/GenBank/DDBJ databases">
        <title>Genomic Encyclopedia of Type Strains, Phase III (KMG-III): the genomes of soil and plant-associated and newly described type strains.</title>
        <authorList>
            <person name="Whitman W."/>
        </authorList>
    </citation>
    <scope>NUCLEOTIDE SEQUENCE [LARGE SCALE GENOMIC DNA]</scope>
    <source>
        <strain evidence="9 10">CECT 7938</strain>
    </source>
</reference>
<dbReference type="NCBIfam" id="NF041326">
    <property type="entry name" value="Bacteroid_MobC"/>
    <property type="match status" value="1"/>
</dbReference>
<dbReference type="GO" id="GO:0005886">
    <property type="term" value="C:plasma membrane"/>
    <property type="evidence" value="ECO:0007669"/>
    <property type="project" value="UniProtKB-SubCell"/>
</dbReference>
<keyword evidence="5 7" id="KW-1133">Transmembrane helix</keyword>
<dbReference type="RefSeq" id="WP_120260951.1">
    <property type="nucleotide sequence ID" value="NZ_RAPY01000004.1"/>
</dbReference>
<dbReference type="InterPro" id="IPR051539">
    <property type="entry name" value="T4SS-coupling_protein"/>
</dbReference>
<dbReference type="Proteomes" id="UP000286246">
    <property type="component" value="Unassembled WGS sequence"/>
</dbReference>